<accession>A0A5N0TA51</accession>
<keyword evidence="1" id="KW-0732">Signal</keyword>
<reference evidence="2 3" key="1">
    <citation type="submission" date="2019-09" db="EMBL/GenBank/DDBJ databases">
        <title>Wenzhouxiangella sp. Genome sequencing and assembly.</title>
        <authorList>
            <person name="Zhang R."/>
        </authorList>
    </citation>
    <scope>NUCLEOTIDE SEQUENCE [LARGE SCALE GENOMIC DNA]</scope>
    <source>
        <strain evidence="2 3">W260</strain>
    </source>
</reference>
<gene>
    <name evidence="2" type="ORF">F3N42_13665</name>
</gene>
<feature type="chain" id="PRO_5024319275" description="LamG domain-containing protein" evidence="1">
    <location>
        <begin position="22"/>
        <end position="315"/>
    </location>
</feature>
<evidence type="ECO:0008006" key="4">
    <source>
        <dbReference type="Google" id="ProtNLM"/>
    </source>
</evidence>
<dbReference type="EMBL" id="VYXP01000009">
    <property type="protein sequence ID" value="KAA9130209.1"/>
    <property type="molecule type" value="Genomic_DNA"/>
</dbReference>
<dbReference type="Proteomes" id="UP000325372">
    <property type="component" value="Unassembled WGS sequence"/>
</dbReference>
<organism evidence="2 3">
    <name type="scientific">Marinihelvus fidelis</name>
    <dbReference type="NCBI Taxonomy" id="2613842"/>
    <lineage>
        <taxon>Bacteria</taxon>
        <taxon>Pseudomonadati</taxon>
        <taxon>Pseudomonadota</taxon>
        <taxon>Gammaproteobacteria</taxon>
        <taxon>Chromatiales</taxon>
        <taxon>Wenzhouxiangellaceae</taxon>
        <taxon>Marinihelvus</taxon>
    </lineage>
</organism>
<keyword evidence="3" id="KW-1185">Reference proteome</keyword>
<dbReference type="AlphaFoldDB" id="A0A5N0TA51"/>
<comment type="caution">
    <text evidence="2">The sequence shown here is derived from an EMBL/GenBank/DDBJ whole genome shotgun (WGS) entry which is preliminary data.</text>
</comment>
<feature type="signal peptide" evidence="1">
    <location>
        <begin position="1"/>
        <end position="21"/>
    </location>
</feature>
<evidence type="ECO:0000313" key="2">
    <source>
        <dbReference type="EMBL" id="KAA9130209.1"/>
    </source>
</evidence>
<protein>
    <recommendedName>
        <fullName evidence="4">LamG domain-containing protein</fullName>
    </recommendedName>
</protein>
<dbReference type="Gene3D" id="2.60.120.260">
    <property type="entry name" value="Galactose-binding domain-like"/>
    <property type="match status" value="1"/>
</dbReference>
<dbReference type="RefSeq" id="WP_150865045.1">
    <property type="nucleotide sequence ID" value="NZ_VYXP01000009.1"/>
</dbReference>
<name>A0A5N0TA51_9GAMM</name>
<sequence>MNNFRGWLSVALLCTTGPVLAQDNLAPSPGFDTGYDGWTISTAEVAWVDADRNGASGSGAIQVTDPVNSRSVNGGPSVCIPSEAGTDIETGVWTLVDTEQREGVRGNMALVQYTSPNCEPGTARLTSYANKSFTPGEWSHQFLNIRVRSDIQSVRMSLYVYVADSSTTPVQARFDDAYYYEVAFDQYLVDPSLTGAWFNADQSGHGLMINMIDSVTVWMCWYAFDNEGAPAWICGLGYAYEDRLIFSDMFTIEGGLFPPEYDADQTTQVPWGRGDIQFESCSHGVFTWRSDEVLFGTGSMPIQRIAPTWGLPCLE</sequence>
<evidence type="ECO:0000313" key="3">
    <source>
        <dbReference type="Proteomes" id="UP000325372"/>
    </source>
</evidence>
<proteinExistence type="predicted"/>
<evidence type="ECO:0000256" key="1">
    <source>
        <dbReference type="SAM" id="SignalP"/>
    </source>
</evidence>